<feature type="region of interest" description="Disordered" evidence="1">
    <location>
        <begin position="1"/>
        <end position="37"/>
    </location>
</feature>
<reference evidence="2" key="1">
    <citation type="submission" date="2018-02" db="EMBL/GenBank/DDBJ databases">
        <authorList>
            <person name="Cohen D.B."/>
            <person name="Kent A.D."/>
        </authorList>
    </citation>
    <scope>NUCLEOTIDE SEQUENCE</scope>
</reference>
<sequence>MAISGSHHQRLSGNIPATPLGPMDSSRSQESTAANGSSFAHVTLSKLSNDIKSPKTGALQREIWRLEVVTTARVFGTKNPSLEVKDEQGLGAPPLAVVARGSAWRLPRTWLCLRFPPL</sequence>
<dbReference type="AlphaFoldDB" id="A0A2N9H5L6"/>
<name>A0A2N9H5L6_FAGSY</name>
<proteinExistence type="predicted"/>
<accession>A0A2N9H5L6</accession>
<gene>
    <name evidence="2" type="ORF">FSB_LOCUS34736</name>
</gene>
<protein>
    <submittedName>
        <fullName evidence="2">Uncharacterized protein</fullName>
    </submittedName>
</protein>
<feature type="compositionally biased region" description="Polar residues" evidence="1">
    <location>
        <begin position="25"/>
        <end position="37"/>
    </location>
</feature>
<evidence type="ECO:0000256" key="1">
    <source>
        <dbReference type="SAM" id="MobiDB-lite"/>
    </source>
</evidence>
<evidence type="ECO:0000313" key="2">
    <source>
        <dbReference type="EMBL" id="SPD06854.1"/>
    </source>
</evidence>
<dbReference type="EMBL" id="OIVN01002841">
    <property type="protein sequence ID" value="SPD06854.1"/>
    <property type="molecule type" value="Genomic_DNA"/>
</dbReference>
<organism evidence="2">
    <name type="scientific">Fagus sylvatica</name>
    <name type="common">Beechnut</name>
    <dbReference type="NCBI Taxonomy" id="28930"/>
    <lineage>
        <taxon>Eukaryota</taxon>
        <taxon>Viridiplantae</taxon>
        <taxon>Streptophyta</taxon>
        <taxon>Embryophyta</taxon>
        <taxon>Tracheophyta</taxon>
        <taxon>Spermatophyta</taxon>
        <taxon>Magnoliopsida</taxon>
        <taxon>eudicotyledons</taxon>
        <taxon>Gunneridae</taxon>
        <taxon>Pentapetalae</taxon>
        <taxon>rosids</taxon>
        <taxon>fabids</taxon>
        <taxon>Fagales</taxon>
        <taxon>Fagaceae</taxon>
        <taxon>Fagus</taxon>
    </lineage>
</organism>